<dbReference type="PANTHER" id="PTHR39189">
    <property type="entry name" value="UPF0173 METAL-DEPENDENT HYDROLASE YTKL"/>
    <property type="match status" value="1"/>
</dbReference>
<name>A0A2M8NZ62_9CHLR</name>
<dbReference type="Proteomes" id="UP000228921">
    <property type="component" value="Unassembled WGS sequence"/>
</dbReference>
<dbReference type="PANTHER" id="PTHR39189:SF1">
    <property type="entry name" value="UPF0173 METAL-DEPENDENT HYDROLASE YTKL"/>
    <property type="match status" value="1"/>
</dbReference>
<dbReference type="InterPro" id="IPR036866">
    <property type="entry name" value="RibonucZ/Hydroxyglut_hydro"/>
</dbReference>
<gene>
    <name evidence="1" type="ORF">CUN51_07225</name>
</gene>
<dbReference type="AlphaFoldDB" id="A0A2M8NZ62"/>
<comment type="caution">
    <text evidence="1">The sequence shown here is derived from an EMBL/GenBank/DDBJ whole genome shotgun (WGS) entry which is preliminary data.</text>
</comment>
<proteinExistence type="predicted"/>
<organism evidence="1 2">
    <name type="scientific">Candidatus Thermofonsia Clade 1 bacterium</name>
    <dbReference type="NCBI Taxonomy" id="2364210"/>
    <lineage>
        <taxon>Bacteria</taxon>
        <taxon>Bacillati</taxon>
        <taxon>Chloroflexota</taxon>
        <taxon>Candidatus Thermofontia</taxon>
        <taxon>Candidatus Thermofonsia Clade 1</taxon>
    </lineage>
</organism>
<evidence type="ECO:0000313" key="1">
    <source>
        <dbReference type="EMBL" id="PJF30592.1"/>
    </source>
</evidence>
<reference evidence="1 2" key="1">
    <citation type="submission" date="2017-11" db="EMBL/GenBank/DDBJ databases">
        <title>Evolution of Phototrophy in the Chloroflexi Phylum Driven by Horizontal Gene Transfer.</title>
        <authorList>
            <person name="Ward L.M."/>
            <person name="Hemp J."/>
            <person name="Shih P.M."/>
            <person name="Mcglynn S.E."/>
            <person name="Fischer W."/>
        </authorList>
    </citation>
    <scope>NUCLEOTIDE SEQUENCE [LARGE SCALE GENOMIC DNA]</scope>
    <source>
        <strain evidence="1">CP2_2F</strain>
    </source>
</reference>
<sequence>MEITWYGHSCFRLAERGKASVVTDPFDGHLGLPVPKLKAEIVTISHMAHGHSYAEGVKGVQRVIHGAGEYEIGGVFVIGVALHNTALQAPKPNIAYVIDYDGLRVAHLGDLDHIPPQAVIEALETVHVALIPVGGGGGLNATQAVELIGLLEPNYVIPMHYQLPNSTLTLDPLDRFLREMGVSRVQQEQVFKVSASNLPEQTQVVVMEQSA</sequence>
<dbReference type="SUPFAM" id="SSF56281">
    <property type="entry name" value="Metallo-hydrolase/oxidoreductase"/>
    <property type="match status" value="1"/>
</dbReference>
<evidence type="ECO:0000313" key="2">
    <source>
        <dbReference type="Proteomes" id="UP000228921"/>
    </source>
</evidence>
<dbReference type="Gene3D" id="3.60.15.10">
    <property type="entry name" value="Ribonuclease Z/Hydroxyacylglutathione hydrolase-like"/>
    <property type="match status" value="1"/>
</dbReference>
<dbReference type="Pfam" id="PF13483">
    <property type="entry name" value="Lactamase_B_3"/>
    <property type="match status" value="1"/>
</dbReference>
<accession>A0A2M8NZ62</accession>
<protein>
    <submittedName>
        <fullName evidence="1">Lactamase</fullName>
    </submittedName>
</protein>
<dbReference type="EMBL" id="PGTK01000008">
    <property type="protein sequence ID" value="PJF30592.1"/>
    <property type="molecule type" value="Genomic_DNA"/>
</dbReference>